<keyword evidence="1" id="KW-0472">Membrane</keyword>
<dbReference type="EMBL" id="VSRR010002271">
    <property type="protein sequence ID" value="MPC30526.1"/>
    <property type="molecule type" value="Genomic_DNA"/>
</dbReference>
<evidence type="ECO:0000313" key="3">
    <source>
        <dbReference type="Proteomes" id="UP000324222"/>
    </source>
</evidence>
<sequence length="61" mass="7170">MYMQFSILSHLIAVYSNYDFFMTTCKHLLLLNILVIMTCSHFHSAYIIWLFHTASETHVGD</sequence>
<gene>
    <name evidence="2" type="ORF">E2C01_023796</name>
</gene>
<organism evidence="2 3">
    <name type="scientific">Portunus trituberculatus</name>
    <name type="common">Swimming crab</name>
    <name type="synonym">Neptunus trituberculatus</name>
    <dbReference type="NCBI Taxonomy" id="210409"/>
    <lineage>
        <taxon>Eukaryota</taxon>
        <taxon>Metazoa</taxon>
        <taxon>Ecdysozoa</taxon>
        <taxon>Arthropoda</taxon>
        <taxon>Crustacea</taxon>
        <taxon>Multicrustacea</taxon>
        <taxon>Malacostraca</taxon>
        <taxon>Eumalacostraca</taxon>
        <taxon>Eucarida</taxon>
        <taxon>Decapoda</taxon>
        <taxon>Pleocyemata</taxon>
        <taxon>Brachyura</taxon>
        <taxon>Eubrachyura</taxon>
        <taxon>Portunoidea</taxon>
        <taxon>Portunidae</taxon>
        <taxon>Portuninae</taxon>
        <taxon>Portunus</taxon>
    </lineage>
</organism>
<keyword evidence="1" id="KW-0812">Transmembrane</keyword>
<accession>A0A5B7EBH8</accession>
<protein>
    <submittedName>
        <fullName evidence="2">Uncharacterized protein</fullName>
    </submittedName>
</protein>
<keyword evidence="3" id="KW-1185">Reference proteome</keyword>
<comment type="caution">
    <text evidence="2">The sequence shown here is derived from an EMBL/GenBank/DDBJ whole genome shotgun (WGS) entry which is preliminary data.</text>
</comment>
<reference evidence="2 3" key="1">
    <citation type="submission" date="2019-05" db="EMBL/GenBank/DDBJ databases">
        <title>Another draft genome of Portunus trituberculatus and its Hox gene families provides insights of decapod evolution.</title>
        <authorList>
            <person name="Jeong J.-H."/>
            <person name="Song I."/>
            <person name="Kim S."/>
            <person name="Choi T."/>
            <person name="Kim D."/>
            <person name="Ryu S."/>
            <person name="Kim W."/>
        </authorList>
    </citation>
    <scope>NUCLEOTIDE SEQUENCE [LARGE SCALE GENOMIC DNA]</scope>
    <source>
        <tissue evidence="2">Muscle</tissue>
    </source>
</reference>
<dbReference type="AlphaFoldDB" id="A0A5B7EBH8"/>
<proteinExistence type="predicted"/>
<dbReference type="Proteomes" id="UP000324222">
    <property type="component" value="Unassembled WGS sequence"/>
</dbReference>
<feature type="transmembrane region" description="Helical" evidence="1">
    <location>
        <begin position="28"/>
        <end position="51"/>
    </location>
</feature>
<evidence type="ECO:0000256" key="1">
    <source>
        <dbReference type="SAM" id="Phobius"/>
    </source>
</evidence>
<keyword evidence="1" id="KW-1133">Transmembrane helix</keyword>
<evidence type="ECO:0000313" key="2">
    <source>
        <dbReference type="EMBL" id="MPC30526.1"/>
    </source>
</evidence>
<name>A0A5B7EBH8_PORTR</name>